<accession>A0A2Z7A8W8</accession>
<reference evidence="2 3" key="1">
    <citation type="journal article" date="2015" name="Proc. Natl. Acad. Sci. U.S.A.">
        <title>The resurrection genome of Boea hygrometrica: A blueprint for survival of dehydration.</title>
        <authorList>
            <person name="Xiao L."/>
            <person name="Yang G."/>
            <person name="Zhang L."/>
            <person name="Yang X."/>
            <person name="Zhao S."/>
            <person name="Ji Z."/>
            <person name="Zhou Q."/>
            <person name="Hu M."/>
            <person name="Wang Y."/>
            <person name="Chen M."/>
            <person name="Xu Y."/>
            <person name="Jin H."/>
            <person name="Xiao X."/>
            <person name="Hu G."/>
            <person name="Bao F."/>
            <person name="Hu Y."/>
            <person name="Wan P."/>
            <person name="Li L."/>
            <person name="Deng X."/>
            <person name="Kuang T."/>
            <person name="Xiang C."/>
            <person name="Zhu J.K."/>
            <person name="Oliver M.J."/>
            <person name="He Y."/>
        </authorList>
    </citation>
    <scope>NUCLEOTIDE SEQUENCE [LARGE SCALE GENOMIC DNA]</scope>
    <source>
        <strain evidence="3">cv. XS01</strain>
    </source>
</reference>
<evidence type="ECO:0000256" key="1">
    <source>
        <dbReference type="SAM" id="MobiDB-lite"/>
    </source>
</evidence>
<gene>
    <name evidence="2" type="ORF">F511_38558</name>
</gene>
<protein>
    <submittedName>
        <fullName evidence="2">Uncharacterized protein</fullName>
    </submittedName>
</protein>
<name>A0A2Z7A8W8_9LAMI</name>
<proteinExistence type="predicted"/>
<dbReference type="Proteomes" id="UP000250235">
    <property type="component" value="Unassembled WGS sequence"/>
</dbReference>
<evidence type="ECO:0000313" key="3">
    <source>
        <dbReference type="Proteomes" id="UP000250235"/>
    </source>
</evidence>
<feature type="compositionally biased region" description="Pro residues" evidence="1">
    <location>
        <begin position="93"/>
        <end position="103"/>
    </location>
</feature>
<organism evidence="2 3">
    <name type="scientific">Dorcoceras hygrometricum</name>
    <dbReference type="NCBI Taxonomy" id="472368"/>
    <lineage>
        <taxon>Eukaryota</taxon>
        <taxon>Viridiplantae</taxon>
        <taxon>Streptophyta</taxon>
        <taxon>Embryophyta</taxon>
        <taxon>Tracheophyta</taxon>
        <taxon>Spermatophyta</taxon>
        <taxon>Magnoliopsida</taxon>
        <taxon>eudicotyledons</taxon>
        <taxon>Gunneridae</taxon>
        <taxon>Pentapetalae</taxon>
        <taxon>asterids</taxon>
        <taxon>lamiids</taxon>
        <taxon>Lamiales</taxon>
        <taxon>Gesneriaceae</taxon>
        <taxon>Didymocarpoideae</taxon>
        <taxon>Trichosporeae</taxon>
        <taxon>Loxocarpinae</taxon>
        <taxon>Dorcoceras</taxon>
    </lineage>
</organism>
<feature type="region of interest" description="Disordered" evidence="1">
    <location>
        <begin position="79"/>
        <end position="105"/>
    </location>
</feature>
<dbReference type="AlphaFoldDB" id="A0A2Z7A8W8"/>
<keyword evidence="3" id="KW-1185">Reference proteome</keyword>
<dbReference type="EMBL" id="KV017527">
    <property type="protein sequence ID" value="KZV18091.1"/>
    <property type="molecule type" value="Genomic_DNA"/>
</dbReference>
<evidence type="ECO:0000313" key="2">
    <source>
        <dbReference type="EMBL" id="KZV18091.1"/>
    </source>
</evidence>
<sequence length="201" mass="22564">MAESGGCSVRRAGGIRPLLEHKSWAKLGLMLSLEGEVASIEVRDPDVRSVERHRTWYQTDGSGGVLACCVELGSRTTSLMPPIHDRTHQDDATPPPPPPPPHLTPYERASVDILAGITRLLERQSERPWKLHEEDVAERFRKQGPNEFVGTIDTLVAEEWIRSMETIYDYMGLSDADKVRCAIFVLKEMPLCGGRAQWLVY</sequence>